<protein>
    <submittedName>
        <fullName evidence="1">Uncharacterized protein</fullName>
    </submittedName>
</protein>
<accession>A0A0A9BP97</accession>
<reference evidence="1" key="1">
    <citation type="submission" date="2014-09" db="EMBL/GenBank/DDBJ databases">
        <authorList>
            <person name="Magalhaes I.L.F."/>
            <person name="Oliveira U."/>
            <person name="Santos F.R."/>
            <person name="Vidigal T.H.D.A."/>
            <person name="Brescovit A.D."/>
            <person name="Santos A.J."/>
        </authorList>
    </citation>
    <scope>NUCLEOTIDE SEQUENCE</scope>
    <source>
        <tissue evidence="1">Shoot tissue taken approximately 20 cm above the soil surface</tissue>
    </source>
</reference>
<proteinExistence type="predicted"/>
<evidence type="ECO:0000313" key="1">
    <source>
        <dbReference type="EMBL" id="JAD65779.1"/>
    </source>
</evidence>
<dbReference type="AlphaFoldDB" id="A0A0A9BP97"/>
<sequence>MVLFIPTSWNHLFVLCSPSVTHCPR</sequence>
<name>A0A0A9BP97_ARUDO</name>
<dbReference type="EMBL" id="GBRH01232116">
    <property type="protein sequence ID" value="JAD65779.1"/>
    <property type="molecule type" value="Transcribed_RNA"/>
</dbReference>
<organism evidence="1">
    <name type="scientific">Arundo donax</name>
    <name type="common">Giant reed</name>
    <name type="synonym">Donax arundinaceus</name>
    <dbReference type="NCBI Taxonomy" id="35708"/>
    <lineage>
        <taxon>Eukaryota</taxon>
        <taxon>Viridiplantae</taxon>
        <taxon>Streptophyta</taxon>
        <taxon>Embryophyta</taxon>
        <taxon>Tracheophyta</taxon>
        <taxon>Spermatophyta</taxon>
        <taxon>Magnoliopsida</taxon>
        <taxon>Liliopsida</taxon>
        <taxon>Poales</taxon>
        <taxon>Poaceae</taxon>
        <taxon>PACMAD clade</taxon>
        <taxon>Arundinoideae</taxon>
        <taxon>Arundineae</taxon>
        <taxon>Arundo</taxon>
    </lineage>
</organism>
<reference evidence="1" key="2">
    <citation type="journal article" date="2015" name="Data Brief">
        <title>Shoot transcriptome of the giant reed, Arundo donax.</title>
        <authorList>
            <person name="Barrero R.A."/>
            <person name="Guerrero F.D."/>
            <person name="Moolhuijzen P."/>
            <person name="Goolsby J.A."/>
            <person name="Tidwell J."/>
            <person name="Bellgard S.E."/>
            <person name="Bellgard M.I."/>
        </authorList>
    </citation>
    <scope>NUCLEOTIDE SEQUENCE</scope>
    <source>
        <tissue evidence="1">Shoot tissue taken approximately 20 cm above the soil surface</tissue>
    </source>
</reference>